<sequence>MKYALVATTGYLLLVDLESKQVTPLENNRPEYYGVSWFAGATDLVLSHTGLDSTDLVDLSGYALSEQGWVSEGARSSKAVLSAPHQIICAPDGRVICANTGRNVITVVDLERTNTFQEAGISDARWDRLALDRIVGDHLNSVFLQDDKLFVIAHGHNKGSQLAIFSYPELNLLSCESLGARTGLHNIWVTAEGQRISCHSEIGGLVDLASDSVLWESGSFGYTRGLAASKDHVLVGESQKTTRNLRRHSLSGLWILDRQSWLAVDYLCLGPYGGVQEVRLLDVPDEAHHGHLFQGLDSLLQKNMLTEVARTKLKVAADMTEGKRLWADYTSIFGMPETQTDGARHASLADLCLMLKKPEADNTSLAFSYSLEEQPGAHVSAVIGYTGSGGDTHMAALLLHPHDQGAAFSVWVNDGSVWVSLPDISVSGLPVSGSIRCVTSASEVVLFIDQHEVLSLTANTLGLSRCDEGLGIRWIGASVKPIREEGLSVPL</sequence>
<dbReference type="Proteomes" id="UP000582981">
    <property type="component" value="Unassembled WGS sequence"/>
</dbReference>
<protein>
    <submittedName>
        <fullName evidence="1">Uncharacterized protein</fullName>
    </submittedName>
</protein>
<dbReference type="EMBL" id="JACAPU010000024">
    <property type="protein sequence ID" value="NWB48984.1"/>
    <property type="molecule type" value="Genomic_DNA"/>
</dbReference>
<accession>A0A7Y7WID2</accession>
<reference evidence="1 2" key="1">
    <citation type="submission" date="2020-04" db="EMBL/GenBank/DDBJ databases">
        <title>Molecular characterization of pseudomonads from Agaricus bisporus reveal novel blotch 2 pathogens in Western Europe.</title>
        <authorList>
            <person name="Taparia T."/>
            <person name="Krijger M."/>
            <person name="Haynes E."/>
            <person name="Elpinstone J.G."/>
            <person name="Noble R."/>
            <person name="Van Der Wolf J."/>
        </authorList>
    </citation>
    <scope>NUCLEOTIDE SEQUENCE [LARGE SCALE GENOMIC DNA]</scope>
    <source>
        <strain evidence="1 2">F1001</strain>
    </source>
</reference>
<gene>
    <name evidence="1" type="ORF">HX829_21090</name>
</gene>
<comment type="caution">
    <text evidence="1">The sequence shown here is derived from an EMBL/GenBank/DDBJ whole genome shotgun (WGS) entry which is preliminary data.</text>
</comment>
<dbReference type="AlphaFoldDB" id="A0A7Y7WID2"/>
<evidence type="ECO:0000313" key="2">
    <source>
        <dbReference type="Proteomes" id="UP000582981"/>
    </source>
</evidence>
<dbReference type="RefSeq" id="WP_177144950.1">
    <property type="nucleotide sequence ID" value="NZ_JACAPU010000024.1"/>
</dbReference>
<evidence type="ECO:0000313" key="1">
    <source>
        <dbReference type="EMBL" id="NWB48984.1"/>
    </source>
</evidence>
<proteinExistence type="predicted"/>
<name>A0A7Y7WID2_9PSED</name>
<dbReference type="SUPFAM" id="SSF63825">
    <property type="entry name" value="YWTD domain"/>
    <property type="match status" value="1"/>
</dbReference>
<organism evidence="1 2">
    <name type="scientific">Pseudomonas gingeri</name>
    <dbReference type="NCBI Taxonomy" id="117681"/>
    <lineage>
        <taxon>Bacteria</taxon>
        <taxon>Pseudomonadati</taxon>
        <taxon>Pseudomonadota</taxon>
        <taxon>Gammaproteobacteria</taxon>
        <taxon>Pseudomonadales</taxon>
        <taxon>Pseudomonadaceae</taxon>
        <taxon>Pseudomonas</taxon>
    </lineage>
</organism>